<dbReference type="Proteomes" id="UP000017559">
    <property type="component" value="Unassembled WGS sequence"/>
</dbReference>
<feature type="transmembrane region" description="Helical" evidence="1">
    <location>
        <begin position="128"/>
        <end position="148"/>
    </location>
</feature>
<feature type="transmembrane region" description="Helical" evidence="1">
    <location>
        <begin position="35"/>
        <end position="55"/>
    </location>
</feature>
<proteinExistence type="predicted"/>
<dbReference type="HOGENOM" id="CLU_012946_2_1_1"/>
<feature type="transmembrane region" description="Helical" evidence="1">
    <location>
        <begin position="463"/>
        <end position="484"/>
    </location>
</feature>
<protein>
    <submittedName>
        <fullName evidence="2">Integral membrane protein</fullName>
    </submittedName>
</protein>
<dbReference type="KEGG" id="mrr:Moror_9719"/>
<feature type="transmembrane region" description="Helical" evidence="1">
    <location>
        <begin position="419"/>
        <end position="443"/>
    </location>
</feature>
<evidence type="ECO:0000313" key="3">
    <source>
        <dbReference type="Proteomes" id="UP000017559"/>
    </source>
</evidence>
<keyword evidence="3" id="KW-1185">Reference proteome</keyword>
<feature type="transmembrane region" description="Helical" evidence="1">
    <location>
        <begin position="546"/>
        <end position="563"/>
    </location>
</feature>
<dbReference type="AlphaFoldDB" id="V2WIM1"/>
<dbReference type="PANTHER" id="PTHR12459">
    <property type="entry name" value="TRANSMEMBRANE PROTEIN 135-RELATED"/>
    <property type="match status" value="1"/>
</dbReference>
<keyword evidence="1" id="KW-0812">Transmembrane</keyword>
<gene>
    <name evidence="2" type="ORF">Moror_9719</name>
</gene>
<keyword evidence="1" id="KW-1133">Transmembrane helix</keyword>
<reference evidence="2 3" key="1">
    <citation type="journal article" date="2014" name="BMC Genomics">
        <title>Genome and secretome analysis of the hemibiotrophic fungal pathogen, Moniliophthora roreri, which causes frosty pod rot disease of cacao: mechanisms of the biotrophic and necrotrophic phases.</title>
        <authorList>
            <person name="Meinhardt L.W."/>
            <person name="Costa G.G.L."/>
            <person name="Thomazella D.P.T."/>
            <person name="Teixeira P.J.P.L."/>
            <person name="Carazzolle M.F."/>
            <person name="Schuster S.C."/>
            <person name="Carlson J.E."/>
            <person name="Guiltinan M.J."/>
            <person name="Mieczkowski P."/>
            <person name="Farmer A."/>
            <person name="Ramaraj T."/>
            <person name="Crozier J."/>
            <person name="Davis R.E."/>
            <person name="Shao J."/>
            <person name="Melnick R.L."/>
            <person name="Pereira G.A.G."/>
            <person name="Bailey B.A."/>
        </authorList>
    </citation>
    <scope>NUCLEOTIDE SEQUENCE [LARGE SCALE GENOMIC DNA]</scope>
    <source>
        <strain evidence="2 3">MCA 2997</strain>
    </source>
</reference>
<name>V2WIM1_MONRO</name>
<keyword evidence="1" id="KW-0472">Membrane</keyword>
<sequence length="589" mass="65533">MSTTPSKLKLRAWLDKLPSLPEDPTHPTQIALRTYSLALALSLGPSLLPIVTRLLTSDRNLHKTIKALKKVLRRELGFDGFAFAVTFAIWGGTALGKWWNEEFHINNYSGQYSPLKHVFLTFSSRLSAYQKSFLAYVLSSTVGFHLLLSGRRRSERLRAALTLAIPYTPPTSTPAAILGKASPTLDLTLLLLVRALDVLVQSFIQRQCGGLEVEEHQTIGENDLLMQFEEKMKTEEEKRKRISSLTTKIDAFAFWASSARIMWCFFYQPQRLPQSYVKWIGALASVDKRLLRTLRHVREGTWSYINGSKMHATELTTYAKDLGYPASWGSPTALPALGTNATGTWKDLGVVGRDRIGGLPCELVHGGEGKAFGLAGSCTANAGIRGIKAFMEALLIYLPAHILPVLISRPKSLLRLKRVVQTVLGACRSATFLSAFISSYWLAVCFTRTVALARLLPFISHDFWDGPYGCILAGCLTCGGSIWIENPRRRGEMALYVLPRAIRTYIPNRWVRSRTRVMTLESSAFVLSLASLLMAATYNPNCLRGISRWVLAFIMNGPSAGFWQRRRKAMTTQPGTPSLPINAVFSDIV</sequence>
<dbReference type="OrthoDB" id="4021778at2759"/>
<dbReference type="InterPro" id="IPR026749">
    <property type="entry name" value="Tmem135"/>
</dbReference>
<feature type="transmembrane region" description="Helical" evidence="1">
    <location>
        <begin position="517"/>
        <end position="540"/>
    </location>
</feature>
<comment type="caution">
    <text evidence="2">The sequence shown here is derived from an EMBL/GenBank/DDBJ whole genome shotgun (WGS) entry which is preliminary data.</text>
</comment>
<organism evidence="2 3">
    <name type="scientific">Moniliophthora roreri (strain MCA 2997)</name>
    <name type="common">Cocoa frosty pod rot fungus</name>
    <name type="synonym">Crinipellis roreri</name>
    <dbReference type="NCBI Taxonomy" id="1381753"/>
    <lineage>
        <taxon>Eukaryota</taxon>
        <taxon>Fungi</taxon>
        <taxon>Dikarya</taxon>
        <taxon>Basidiomycota</taxon>
        <taxon>Agaricomycotina</taxon>
        <taxon>Agaricomycetes</taxon>
        <taxon>Agaricomycetidae</taxon>
        <taxon>Agaricales</taxon>
        <taxon>Marasmiineae</taxon>
        <taxon>Marasmiaceae</taxon>
        <taxon>Moniliophthora</taxon>
    </lineage>
</organism>
<evidence type="ECO:0000256" key="1">
    <source>
        <dbReference type="SAM" id="Phobius"/>
    </source>
</evidence>
<dbReference type="PANTHER" id="PTHR12459:SF15">
    <property type="entry name" value="TRANSMEMBRANE PROTEIN 135"/>
    <property type="match status" value="1"/>
</dbReference>
<dbReference type="EMBL" id="AWSO01000909">
    <property type="protein sequence ID" value="ESK86658.1"/>
    <property type="molecule type" value="Genomic_DNA"/>
</dbReference>
<feature type="transmembrane region" description="Helical" evidence="1">
    <location>
        <begin position="76"/>
        <end position="99"/>
    </location>
</feature>
<accession>V2WIM1</accession>
<evidence type="ECO:0000313" key="2">
    <source>
        <dbReference type="EMBL" id="ESK86658.1"/>
    </source>
</evidence>